<accession>A0ABV9Z0X9</accession>
<feature type="region of interest" description="Disordered" evidence="1">
    <location>
        <begin position="45"/>
        <end position="110"/>
    </location>
</feature>
<keyword evidence="4" id="KW-1185">Reference proteome</keyword>
<protein>
    <submittedName>
        <fullName evidence="3">Uncharacterized protein</fullName>
    </submittedName>
</protein>
<evidence type="ECO:0000313" key="3">
    <source>
        <dbReference type="EMBL" id="MFC5067360.1"/>
    </source>
</evidence>
<feature type="signal peptide" evidence="2">
    <location>
        <begin position="1"/>
        <end position="23"/>
    </location>
</feature>
<dbReference type="Proteomes" id="UP001595796">
    <property type="component" value="Unassembled WGS sequence"/>
</dbReference>
<comment type="caution">
    <text evidence="3">The sequence shown here is derived from an EMBL/GenBank/DDBJ whole genome shotgun (WGS) entry which is preliminary data.</text>
</comment>
<evidence type="ECO:0000313" key="4">
    <source>
        <dbReference type="Proteomes" id="UP001595796"/>
    </source>
</evidence>
<evidence type="ECO:0000256" key="1">
    <source>
        <dbReference type="SAM" id="MobiDB-lite"/>
    </source>
</evidence>
<dbReference type="RefSeq" id="WP_114958482.1">
    <property type="nucleotide sequence ID" value="NZ_JBHSJF010000005.1"/>
</dbReference>
<name>A0ABV9Z0X9_9HYPH</name>
<feature type="chain" id="PRO_5046792260" evidence="2">
    <location>
        <begin position="24"/>
        <end position="139"/>
    </location>
</feature>
<sequence>MPFRLMPATSAILLLLFAESSFASTCTDRIDAIEARVKEMAEAAASVSSGGQSVAAARESQAMQARDKGAPIAAPTVPPFQNEAREAETTRQAAEEGGGGDRAMQARASLNEARMLDGRGNSAACLDMVTQAERQLGSP</sequence>
<proteinExistence type="predicted"/>
<dbReference type="EMBL" id="JBHSJF010000005">
    <property type="protein sequence ID" value="MFC5067360.1"/>
    <property type="molecule type" value="Genomic_DNA"/>
</dbReference>
<keyword evidence="2" id="KW-0732">Signal</keyword>
<feature type="compositionally biased region" description="Low complexity" evidence="1">
    <location>
        <begin position="45"/>
        <end position="57"/>
    </location>
</feature>
<organism evidence="3 4">
    <name type="scientific">Flaviflagellibacter deserti</name>
    <dbReference type="NCBI Taxonomy" id="2267266"/>
    <lineage>
        <taxon>Bacteria</taxon>
        <taxon>Pseudomonadati</taxon>
        <taxon>Pseudomonadota</taxon>
        <taxon>Alphaproteobacteria</taxon>
        <taxon>Hyphomicrobiales</taxon>
        <taxon>Flaviflagellibacter</taxon>
    </lineage>
</organism>
<gene>
    <name evidence="3" type="ORF">ACFPFW_04955</name>
</gene>
<evidence type="ECO:0000256" key="2">
    <source>
        <dbReference type="SAM" id="SignalP"/>
    </source>
</evidence>
<reference evidence="4" key="1">
    <citation type="journal article" date="2019" name="Int. J. Syst. Evol. Microbiol.">
        <title>The Global Catalogue of Microorganisms (GCM) 10K type strain sequencing project: providing services to taxonomists for standard genome sequencing and annotation.</title>
        <authorList>
            <consortium name="The Broad Institute Genomics Platform"/>
            <consortium name="The Broad Institute Genome Sequencing Center for Infectious Disease"/>
            <person name="Wu L."/>
            <person name="Ma J."/>
        </authorList>
    </citation>
    <scope>NUCLEOTIDE SEQUENCE [LARGE SCALE GENOMIC DNA]</scope>
    <source>
        <strain evidence="4">CGMCC 1.16444</strain>
    </source>
</reference>